<evidence type="ECO:0000256" key="13">
    <source>
        <dbReference type="SAM" id="MobiDB-lite"/>
    </source>
</evidence>
<feature type="region of interest" description="Disordered" evidence="13">
    <location>
        <begin position="220"/>
        <end position="281"/>
    </location>
</feature>
<dbReference type="PROSITE" id="PS50222">
    <property type="entry name" value="EF_HAND_2"/>
    <property type="match status" value="1"/>
</dbReference>
<dbReference type="Proteomes" id="UP000265515">
    <property type="component" value="Unassembled WGS sequence"/>
</dbReference>
<dbReference type="GO" id="GO:0005509">
    <property type="term" value="F:calcium ion binding"/>
    <property type="evidence" value="ECO:0007669"/>
    <property type="project" value="InterPro"/>
</dbReference>
<dbReference type="PANTHER" id="PTHR14009">
    <property type="entry name" value="LEUCINE ZIPPER-EF-HAND CONTAINING TRANSMEMBRANE PROTEIN"/>
    <property type="match status" value="1"/>
</dbReference>
<dbReference type="OMA" id="MRWECER"/>
<proteinExistence type="inferred from homology"/>
<dbReference type="Gramene" id="GBG80972">
    <property type="protein sequence ID" value="GBG80972"/>
    <property type="gene ID" value="CBR_g31528"/>
</dbReference>
<dbReference type="GO" id="GO:0015297">
    <property type="term" value="F:antiporter activity"/>
    <property type="evidence" value="ECO:0007669"/>
    <property type="project" value="UniProtKB-KW"/>
</dbReference>
<keyword evidence="6" id="KW-0999">Mitochondrion inner membrane</keyword>
<comment type="caution">
    <text evidence="17">The sequence shown here is derived from an EMBL/GenBank/DDBJ whole genome shotgun (WGS) entry which is preliminary data.</text>
</comment>
<evidence type="ECO:0000256" key="14">
    <source>
        <dbReference type="SAM" id="Phobius"/>
    </source>
</evidence>
<dbReference type="InterPro" id="IPR044202">
    <property type="entry name" value="LETM1/MDM38-like"/>
</dbReference>
<keyword evidence="18" id="KW-1185">Reference proteome</keyword>
<keyword evidence="12" id="KW-0175">Coiled coil</keyword>
<evidence type="ECO:0000256" key="5">
    <source>
        <dbReference type="ARBA" id="ARBA00022692"/>
    </source>
</evidence>
<evidence type="ECO:0000256" key="2">
    <source>
        <dbReference type="ARBA" id="ARBA00009584"/>
    </source>
</evidence>
<keyword evidence="5 14" id="KW-0812">Transmembrane</keyword>
<evidence type="ECO:0000256" key="7">
    <source>
        <dbReference type="ARBA" id="ARBA00022989"/>
    </source>
</evidence>
<dbReference type="AlphaFoldDB" id="A0A388LFK7"/>
<dbReference type="Pfam" id="PF13499">
    <property type="entry name" value="EF-hand_7"/>
    <property type="match status" value="1"/>
</dbReference>
<comment type="subcellular location">
    <subcellularLocation>
        <location evidence="1">Mitochondrion inner membrane</location>
        <topology evidence="1">Single-pass membrane protein</topology>
    </subcellularLocation>
</comment>
<dbReference type="PROSITE" id="PS51758">
    <property type="entry name" value="LETM1_RBD"/>
    <property type="match status" value="1"/>
</dbReference>
<name>A0A388LFK7_CHABU</name>
<feature type="domain" description="Letm1 RBD" evidence="16">
    <location>
        <begin position="477"/>
        <end position="728"/>
    </location>
</feature>
<dbReference type="Gene3D" id="1.10.238.10">
    <property type="entry name" value="EF-hand"/>
    <property type="match status" value="1"/>
</dbReference>
<dbReference type="InterPro" id="IPR002048">
    <property type="entry name" value="EF_hand_dom"/>
</dbReference>
<dbReference type="GO" id="GO:0030003">
    <property type="term" value="P:intracellular monoatomic cation homeostasis"/>
    <property type="evidence" value="ECO:0007669"/>
    <property type="project" value="TreeGrafter"/>
</dbReference>
<keyword evidence="9 14" id="KW-0472">Membrane</keyword>
<reference evidence="17 18" key="1">
    <citation type="journal article" date="2018" name="Cell">
        <title>The Chara Genome: Secondary Complexity and Implications for Plant Terrestrialization.</title>
        <authorList>
            <person name="Nishiyama T."/>
            <person name="Sakayama H."/>
            <person name="Vries J.D."/>
            <person name="Buschmann H."/>
            <person name="Saint-Marcoux D."/>
            <person name="Ullrich K.K."/>
            <person name="Haas F.B."/>
            <person name="Vanderstraeten L."/>
            <person name="Becker D."/>
            <person name="Lang D."/>
            <person name="Vosolsobe S."/>
            <person name="Rombauts S."/>
            <person name="Wilhelmsson P.K.I."/>
            <person name="Janitza P."/>
            <person name="Kern R."/>
            <person name="Heyl A."/>
            <person name="Rumpler F."/>
            <person name="Villalobos L.I.A.C."/>
            <person name="Clay J.M."/>
            <person name="Skokan R."/>
            <person name="Toyoda A."/>
            <person name="Suzuki Y."/>
            <person name="Kagoshima H."/>
            <person name="Schijlen E."/>
            <person name="Tajeshwar N."/>
            <person name="Catarino B."/>
            <person name="Hetherington A.J."/>
            <person name="Saltykova A."/>
            <person name="Bonnot C."/>
            <person name="Breuninger H."/>
            <person name="Symeonidi A."/>
            <person name="Radhakrishnan G.V."/>
            <person name="Van Nieuwerburgh F."/>
            <person name="Deforce D."/>
            <person name="Chang C."/>
            <person name="Karol K.G."/>
            <person name="Hedrich R."/>
            <person name="Ulvskov P."/>
            <person name="Glockner G."/>
            <person name="Delwiche C.F."/>
            <person name="Petrasek J."/>
            <person name="Van de Peer Y."/>
            <person name="Friml J."/>
            <person name="Beilby M."/>
            <person name="Dolan L."/>
            <person name="Kohara Y."/>
            <person name="Sugano S."/>
            <person name="Fujiyama A."/>
            <person name="Delaux P.-M."/>
            <person name="Quint M."/>
            <person name="TheiBen G."/>
            <person name="Hagemann M."/>
            <person name="Harholt J."/>
            <person name="Dunand C."/>
            <person name="Zachgo S."/>
            <person name="Langdale J."/>
            <person name="Maumus F."/>
            <person name="Straeten D.V.D."/>
            <person name="Gould S.B."/>
            <person name="Rensing S.A."/>
        </authorList>
    </citation>
    <scope>NUCLEOTIDE SEQUENCE [LARGE SCALE GENOMIC DNA]</scope>
    <source>
        <strain evidence="17 18">S276</strain>
    </source>
</reference>
<evidence type="ECO:0000256" key="12">
    <source>
        <dbReference type="SAM" id="Coils"/>
    </source>
</evidence>
<evidence type="ECO:0000256" key="10">
    <source>
        <dbReference type="ARBA" id="ARBA00031360"/>
    </source>
</evidence>
<evidence type="ECO:0000313" key="17">
    <source>
        <dbReference type="EMBL" id="GBG80972.1"/>
    </source>
</evidence>
<comment type="similarity">
    <text evidence="2">Belongs to the LETM1 family.</text>
</comment>
<dbReference type="InterPro" id="IPR033122">
    <property type="entry name" value="LETM1-like_RBD"/>
</dbReference>
<evidence type="ECO:0000256" key="4">
    <source>
        <dbReference type="ARBA" id="ARBA00022449"/>
    </source>
</evidence>
<protein>
    <recommendedName>
        <fullName evidence="3">Mitochondrial proton/calcium exchanger protein</fullName>
    </recommendedName>
    <alternativeName>
        <fullName evidence="10">Leucine zipper-EF-hand-containing transmembrane protein 1</fullName>
    </alternativeName>
</protein>
<keyword evidence="4" id="KW-0813">Transport</keyword>
<keyword evidence="7 14" id="KW-1133">Transmembrane helix</keyword>
<feature type="domain" description="EF-hand" evidence="15">
    <location>
        <begin position="842"/>
        <end position="877"/>
    </location>
</feature>
<dbReference type="EMBL" id="BFEA01000362">
    <property type="protein sequence ID" value="GBG80972.1"/>
    <property type="molecule type" value="Genomic_DNA"/>
</dbReference>
<evidence type="ECO:0000256" key="8">
    <source>
        <dbReference type="ARBA" id="ARBA00023128"/>
    </source>
</evidence>
<evidence type="ECO:0000256" key="9">
    <source>
        <dbReference type="ARBA" id="ARBA00023136"/>
    </source>
</evidence>
<dbReference type="STRING" id="69332.A0A388LFK7"/>
<organism evidence="17 18">
    <name type="scientific">Chara braunii</name>
    <name type="common">Braun's stonewort</name>
    <dbReference type="NCBI Taxonomy" id="69332"/>
    <lineage>
        <taxon>Eukaryota</taxon>
        <taxon>Viridiplantae</taxon>
        <taxon>Streptophyta</taxon>
        <taxon>Charophyceae</taxon>
        <taxon>Charales</taxon>
        <taxon>Characeae</taxon>
        <taxon>Chara</taxon>
    </lineage>
</organism>
<evidence type="ECO:0000259" key="15">
    <source>
        <dbReference type="PROSITE" id="PS50222"/>
    </source>
</evidence>
<sequence length="922" mass="101355">MTFIQGSLMTWSGRHLIRRSTRAIRGRGGPPPLLVSRHLRCDAPPTCLRRDVVRGRGGPPQMPKQFPVIEPWVVRLSSSCSLGRRSISQAKSLWDHPERGGEGREASTISCPGIESHPLKKVDVDHVSWRWKREDGAVPFFTETESCHVAKRSHGGTNCSTALAAPSSSPIISASSCAAAASPPLPLSTRVSFATYVQVCPDSTRVRGCRDPIPVRWLSMSTPSVSSSSSPSTPISPPSSSSSSSSSSPAPRAADAASVSTSSTWEASEKRSRPGDGIPATATVAAAPPALDDIAEACDVAVDDLSITKAKVKLAQEKAALAEASAGSKEKGQVLQQAVKLPVGVLARVVQAVVRLGAVLRAIAGMSRADWQKKIKGWKKAAIAEARHYWLGTKLLWADVRIASRLLMKLAMGKTLSRREREQLTRTAADVFRLVPFAVFIIVPFMEFLLPFFLKIFPNMLPSTFQDKMKEEENMKKRLHVRLQYAKFLQDTVAEMAREVKRSRTGEMKNTAESLSEFINKVRTGRRVSNEDIVSFATLFNDELTLDNISSWGLPAAAPTKVMKMAATIARIKEDDKLIQSEGVESLSEAELRAACRQRGILGSNMSVEEMRSELLEWLDLSLNRSLPSSLLILSRAFNVGEVKPEEAVQATLSSLPDEVVELVGMTACPSESALKEKERKLEILKEQDELIKEEAKMEERREKEAKELERDRALEEMVESTAADAQKEATAELMDQKEQLCKLSSALAVLASASSVSKERVDFLNLVNKEIGLYNSMVEKEGTEHEEEAKKAYQAAREASDRVTVDKDQLDALVHPGSKVSSVLIEKVDRMLHKLEKELDDVDQKIGDRFRVLDRDYDGKVTPEEVAAAAAFLKDSLDHEPLQELIARLAKDKDGKILVEDIVRLGAAQESDGLESERQPQ</sequence>
<evidence type="ECO:0000256" key="3">
    <source>
        <dbReference type="ARBA" id="ARBA00020557"/>
    </source>
</evidence>
<dbReference type="GO" id="GO:0043022">
    <property type="term" value="F:ribosome binding"/>
    <property type="evidence" value="ECO:0007669"/>
    <property type="project" value="InterPro"/>
</dbReference>
<evidence type="ECO:0000313" key="18">
    <source>
        <dbReference type="Proteomes" id="UP000265515"/>
    </source>
</evidence>
<keyword evidence="4" id="KW-0050">Antiport</keyword>
<feature type="transmembrane region" description="Helical" evidence="14">
    <location>
        <begin position="431"/>
        <end position="454"/>
    </location>
</feature>
<evidence type="ECO:0000256" key="6">
    <source>
        <dbReference type="ARBA" id="ARBA00022792"/>
    </source>
</evidence>
<dbReference type="SUPFAM" id="SSF47473">
    <property type="entry name" value="EF-hand"/>
    <property type="match status" value="1"/>
</dbReference>
<dbReference type="GO" id="GO:0005743">
    <property type="term" value="C:mitochondrial inner membrane"/>
    <property type="evidence" value="ECO:0007669"/>
    <property type="project" value="UniProtKB-SubCell"/>
</dbReference>
<dbReference type="Pfam" id="PF07766">
    <property type="entry name" value="LETM1_RBD"/>
    <property type="match status" value="1"/>
</dbReference>
<gene>
    <name evidence="17" type="ORF">CBR_g31528</name>
</gene>
<feature type="coiled-coil region" evidence="12">
    <location>
        <begin position="675"/>
        <end position="717"/>
    </location>
</feature>
<keyword evidence="8 11" id="KW-0496">Mitochondrion</keyword>
<evidence type="ECO:0000259" key="16">
    <source>
        <dbReference type="PROSITE" id="PS51758"/>
    </source>
</evidence>
<evidence type="ECO:0000256" key="11">
    <source>
        <dbReference type="PROSITE-ProRule" id="PRU01094"/>
    </source>
</evidence>
<dbReference type="OrthoDB" id="275278at2759"/>
<dbReference type="CDD" id="cd00051">
    <property type="entry name" value="EFh"/>
    <property type="match status" value="1"/>
</dbReference>
<accession>A0A388LFK7</accession>
<evidence type="ECO:0000256" key="1">
    <source>
        <dbReference type="ARBA" id="ARBA00004434"/>
    </source>
</evidence>
<feature type="compositionally biased region" description="Low complexity" evidence="13">
    <location>
        <begin position="220"/>
        <end position="264"/>
    </location>
</feature>
<dbReference type="PANTHER" id="PTHR14009:SF1">
    <property type="entry name" value="MITOCHONDRIAL PROTON_CALCIUM EXCHANGER PROTEIN"/>
    <property type="match status" value="1"/>
</dbReference>
<dbReference type="InterPro" id="IPR011992">
    <property type="entry name" value="EF-hand-dom_pair"/>
</dbReference>